<keyword evidence="2" id="KW-1185">Reference proteome</keyword>
<dbReference type="EMBL" id="VUNC01000001">
    <property type="protein sequence ID" value="MST71868.1"/>
    <property type="molecule type" value="Genomic_DNA"/>
</dbReference>
<evidence type="ECO:0000313" key="1">
    <source>
        <dbReference type="EMBL" id="MST71868.1"/>
    </source>
</evidence>
<comment type="caution">
    <text evidence="1">The sequence shown here is derived from an EMBL/GenBank/DDBJ whole genome shotgun (WGS) entry which is preliminary data.</text>
</comment>
<dbReference type="Proteomes" id="UP000469325">
    <property type="component" value="Unassembled WGS sequence"/>
</dbReference>
<proteinExistence type="predicted"/>
<dbReference type="AlphaFoldDB" id="A0A6N7XKW6"/>
<organism evidence="1 2">
    <name type="scientific">Olsenella porci</name>
    <dbReference type="NCBI Taxonomy" id="2652279"/>
    <lineage>
        <taxon>Bacteria</taxon>
        <taxon>Bacillati</taxon>
        <taxon>Actinomycetota</taxon>
        <taxon>Coriobacteriia</taxon>
        <taxon>Coriobacteriales</taxon>
        <taxon>Atopobiaceae</taxon>
        <taxon>Olsenella</taxon>
    </lineage>
</organism>
<protein>
    <submittedName>
        <fullName evidence="1">Uncharacterized protein</fullName>
    </submittedName>
</protein>
<accession>A0A6N7XKW6</accession>
<evidence type="ECO:0000313" key="2">
    <source>
        <dbReference type="Proteomes" id="UP000469325"/>
    </source>
</evidence>
<sequence>MRWLKLHGKDILVTTLAIACVILGVLLSRTQDKARSFTDGSRVGFKLEGTYQQDEPDYASLAIFPGAGDEVDWQLALSDNTISGTMEKTSDPNIYEMADDSGSECGIAHIAYSYASFGDVEGVAFLHLASGDDYVLEKESDTPATFDTRQWANWKIKADCGPDLSKMC</sequence>
<gene>
    <name evidence="1" type="ORF">FYJ68_01920</name>
</gene>
<reference evidence="1 2" key="1">
    <citation type="submission" date="2019-08" db="EMBL/GenBank/DDBJ databases">
        <title>In-depth cultivation of the pig gut microbiome towards novel bacterial diversity and tailored functional studies.</title>
        <authorList>
            <person name="Wylensek D."/>
            <person name="Hitch T.C.A."/>
            <person name="Clavel T."/>
        </authorList>
    </citation>
    <scope>NUCLEOTIDE SEQUENCE [LARGE SCALE GENOMIC DNA]</scope>
    <source>
        <strain evidence="1 2">CA-Schmier-601-WT-1</strain>
    </source>
</reference>
<name>A0A6N7XKW6_9ACTN</name>